<accession>A0A379B3X4</accession>
<evidence type="ECO:0000313" key="2">
    <source>
        <dbReference type="Proteomes" id="UP000254280"/>
    </source>
</evidence>
<gene>
    <name evidence="1" type="ORF">NCTC10699_00813</name>
</gene>
<keyword evidence="2" id="KW-1185">Reference proteome</keyword>
<protein>
    <submittedName>
        <fullName evidence="1">Glycosyl transferases group 1</fullName>
    </submittedName>
</protein>
<dbReference type="AlphaFoldDB" id="A0A379B3X4"/>
<evidence type="ECO:0000313" key="1">
    <source>
        <dbReference type="EMBL" id="SUB33206.1"/>
    </source>
</evidence>
<dbReference type="SUPFAM" id="SSF53756">
    <property type="entry name" value="UDP-Glycosyltransferase/glycogen phosphorylase"/>
    <property type="match status" value="1"/>
</dbReference>
<dbReference type="EMBL" id="UGSS01000002">
    <property type="protein sequence ID" value="SUB33206.1"/>
    <property type="molecule type" value="Genomic_DNA"/>
</dbReference>
<keyword evidence="1" id="KW-0808">Transferase</keyword>
<dbReference type="Gene3D" id="3.40.50.2000">
    <property type="entry name" value="Glycogen Phosphorylase B"/>
    <property type="match status" value="1"/>
</dbReference>
<dbReference type="GO" id="GO:0016740">
    <property type="term" value="F:transferase activity"/>
    <property type="evidence" value="ECO:0007669"/>
    <property type="project" value="UniProtKB-KW"/>
</dbReference>
<organism evidence="1 2">
    <name type="scientific">[Pasteurella] mairii</name>
    <dbReference type="NCBI Taxonomy" id="757"/>
    <lineage>
        <taxon>Bacteria</taxon>
        <taxon>Pseudomonadati</taxon>
        <taxon>Pseudomonadota</taxon>
        <taxon>Gammaproteobacteria</taxon>
        <taxon>Pasteurellales</taxon>
        <taxon>Pasteurellaceae</taxon>
    </lineage>
</organism>
<reference evidence="1 2" key="1">
    <citation type="submission" date="2018-06" db="EMBL/GenBank/DDBJ databases">
        <authorList>
            <consortium name="Pathogen Informatics"/>
            <person name="Doyle S."/>
        </authorList>
    </citation>
    <scope>NUCLEOTIDE SEQUENCE [LARGE SCALE GENOMIC DNA]</scope>
    <source>
        <strain evidence="1 2">NCTC10699</strain>
    </source>
</reference>
<name>A0A379B3X4_9PAST</name>
<dbReference type="Pfam" id="PF13692">
    <property type="entry name" value="Glyco_trans_1_4"/>
    <property type="match status" value="1"/>
</dbReference>
<dbReference type="Proteomes" id="UP000254280">
    <property type="component" value="Unassembled WGS sequence"/>
</dbReference>
<proteinExistence type="predicted"/>
<dbReference type="PANTHER" id="PTHR12526">
    <property type="entry name" value="GLYCOSYLTRANSFERASE"/>
    <property type="match status" value="1"/>
</dbReference>
<sequence length="365" mass="43303">MKKRILIFFPREVNINAGGPAGFLAHNLADKPRAFFDFSRDLVPRKNMLQAILYRISRFFNSLYNKQEFHKEYFKARDEFIKVKANEYKYLYFHEDIDYYRVKDLISDDQIVIFQPHCPEIHSEEYRAYAPDNVEMYQYIQKAEKAVFERADIIVLPNPECKPIYQSLYTKRNLFYYILSGAKSTNTSVESFELPSDTINLMYIGRRNKIKGFDLVIDSFRKAREYRKDIHLFVIGKGEKIQEEGITDIGFSNNPISWYNSVDYLINANRQSYFDLSIIEAVSTGIPIIMSDNLGHQYYKNKSELITTYDSNQEMALFHILMGKVQKRKSSRQDNILLYQQELTDLHYYERFKQFFNDLPSLIKN</sequence>
<dbReference type="OrthoDB" id="9777346at2"/>